<dbReference type="AlphaFoldDB" id="B1WPA5"/>
<dbReference type="EMBL" id="CP000806">
    <property type="protein sequence ID" value="ACB49887.1"/>
    <property type="molecule type" value="Genomic_DNA"/>
</dbReference>
<dbReference type="KEGG" id="cyt:cce_0536"/>
<dbReference type="InterPro" id="IPR025477">
    <property type="entry name" value="DUF4327"/>
</dbReference>
<dbReference type="STRING" id="43989.cce_0536"/>
<keyword evidence="2" id="KW-1185">Reference proteome</keyword>
<evidence type="ECO:0000313" key="1">
    <source>
        <dbReference type="EMBL" id="ACB49887.1"/>
    </source>
</evidence>
<evidence type="ECO:0000313" key="2">
    <source>
        <dbReference type="Proteomes" id="UP000001203"/>
    </source>
</evidence>
<name>B1WPA5_CROS5</name>
<dbReference type="Pfam" id="PF14217">
    <property type="entry name" value="DUF4327"/>
    <property type="match status" value="1"/>
</dbReference>
<gene>
    <name evidence="1" type="ordered locus">cce_0536</name>
</gene>
<dbReference type="eggNOG" id="ENOG5032S35">
    <property type="taxonomic scope" value="Bacteria"/>
</dbReference>
<proteinExistence type="predicted"/>
<dbReference type="RefSeq" id="WP_009546618.1">
    <property type="nucleotide sequence ID" value="NC_010546.1"/>
</dbReference>
<dbReference type="Proteomes" id="UP000001203">
    <property type="component" value="Chromosome circular"/>
</dbReference>
<dbReference type="OrthoDB" id="582639at2"/>
<organism evidence="1 2">
    <name type="scientific">Crocosphaera subtropica (strain ATCC 51142 / BH68)</name>
    <name type="common">Cyanothece sp. (strain ATCC 51142)</name>
    <dbReference type="NCBI Taxonomy" id="43989"/>
    <lineage>
        <taxon>Bacteria</taxon>
        <taxon>Bacillati</taxon>
        <taxon>Cyanobacteriota</taxon>
        <taxon>Cyanophyceae</taxon>
        <taxon>Oscillatoriophycideae</taxon>
        <taxon>Chroococcales</taxon>
        <taxon>Aphanothecaceae</taxon>
        <taxon>Crocosphaera</taxon>
        <taxon>Crocosphaera subtropica</taxon>
    </lineage>
</organism>
<protein>
    <submittedName>
        <fullName evidence="1">Uncharacterized protein</fullName>
    </submittedName>
</protein>
<accession>B1WPA5</accession>
<reference evidence="1 2" key="1">
    <citation type="journal article" date="2008" name="Proc. Natl. Acad. Sci. U.S.A.">
        <title>The genome of Cyanothece 51142, a unicellular diazotrophic cyanobacterium important in the marine nitrogen cycle.</title>
        <authorList>
            <person name="Welsh E.A."/>
            <person name="Liberton M."/>
            <person name="Stoeckel J."/>
            <person name="Loh T."/>
            <person name="Elvitigala T."/>
            <person name="Wang C."/>
            <person name="Wollam A."/>
            <person name="Fulton R.S."/>
            <person name="Clifton S.W."/>
            <person name="Jacobs J.M."/>
            <person name="Aurora R."/>
            <person name="Ghosh B.K."/>
            <person name="Sherman L.A."/>
            <person name="Smith R.D."/>
            <person name="Wilson R.K."/>
            <person name="Pakrasi H.B."/>
        </authorList>
    </citation>
    <scope>NUCLEOTIDE SEQUENCE [LARGE SCALE GENOMIC DNA]</scope>
    <source>
        <strain evidence="2">ATCC 51142 / BH68</strain>
    </source>
</reference>
<dbReference type="HOGENOM" id="CLU_186123_0_0_3"/>
<sequence>MNLSTHFPVSFSRYSIDFIQQEARHLVDRGVISRQQPISSLCDYIPPREWIWVEHELEKFEYLLRDRIGDLISSETWSND</sequence>